<keyword evidence="2" id="KW-0472">Membrane</keyword>
<organism evidence="4 5">
    <name type="scientific">Ictalurus punctatus</name>
    <name type="common">Channel catfish</name>
    <name type="synonym">Silurus punctatus</name>
    <dbReference type="NCBI Taxonomy" id="7998"/>
    <lineage>
        <taxon>Eukaryota</taxon>
        <taxon>Metazoa</taxon>
        <taxon>Chordata</taxon>
        <taxon>Craniata</taxon>
        <taxon>Vertebrata</taxon>
        <taxon>Euteleostomi</taxon>
        <taxon>Actinopterygii</taxon>
        <taxon>Neopterygii</taxon>
        <taxon>Teleostei</taxon>
        <taxon>Ostariophysi</taxon>
        <taxon>Siluriformes</taxon>
        <taxon>Ictaluridae</taxon>
        <taxon>Ictalurus</taxon>
    </lineage>
</organism>
<gene>
    <name evidence="5" type="primary">si:ch73-344o19.1</name>
</gene>
<feature type="compositionally biased region" description="Polar residues" evidence="1">
    <location>
        <begin position="127"/>
        <end position="180"/>
    </location>
</feature>
<name>A0A9F7TLF4_ICTPU</name>
<evidence type="ECO:0000256" key="2">
    <source>
        <dbReference type="SAM" id="Phobius"/>
    </source>
</evidence>
<keyword evidence="3" id="KW-0732">Signal</keyword>
<reference evidence="5" key="2">
    <citation type="submission" date="2025-08" db="UniProtKB">
        <authorList>
            <consortium name="RefSeq"/>
        </authorList>
    </citation>
    <scope>IDENTIFICATION</scope>
    <source>
        <tissue evidence="5">Blood</tissue>
    </source>
</reference>
<evidence type="ECO:0000313" key="5">
    <source>
        <dbReference type="RefSeq" id="XP_053537199.1"/>
    </source>
</evidence>
<feature type="signal peptide" evidence="3">
    <location>
        <begin position="1"/>
        <end position="22"/>
    </location>
</feature>
<keyword evidence="2" id="KW-0812">Transmembrane</keyword>
<evidence type="ECO:0000313" key="4">
    <source>
        <dbReference type="Proteomes" id="UP000221080"/>
    </source>
</evidence>
<feature type="region of interest" description="Disordered" evidence="1">
    <location>
        <begin position="120"/>
        <end position="227"/>
    </location>
</feature>
<dbReference type="GeneID" id="108267664"/>
<keyword evidence="2" id="KW-1133">Transmembrane helix</keyword>
<dbReference type="Proteomes" id="UP000221080">
    <property type="component" value="Chromosome 7"/>
</dbReference>
<keyword evidence="4" id="KW-1185">Reference proteome</keyword>
<protein>
    <submittedName>
        <fullName evidence="5">Uncharacterized protein si:ch73-344o19.1 isoform X1</fullName>
    </submittedName>
</protein>
<dbReference type="RefSeq" id="XP_053537199.1">
    <property type="nucleotide sequence ID" value="XM_053681224.1"/>
</dbReference>
<evidence type="ECO:0000256" key="3">
    <source>
        <dbReference type="SAM" id="SignalP"/>
    </source>
</evidence>
<feature type="transmembrane region" description="Helical" evidence="2">
    <location>
        <begin position="233"/>
        <end position="254"/>
    </location>
</feature>
<dbReference type="OrthoDB" id="8964578at2759"/>
<feature type="chain" id="PRO_5039937107" evidence="3">
    <location>
        <begin position="23"/>
        <end position="304"/>
    </location>
</feature>
<accession>A0A9F7TLF4</accession>
<evidence type="ECO:0000256" key="1">
    <source>
        <dbReference type="SAM" id="MobiDB-lite"/>
    </source>
</evidence>
<proteinExistence type="predicted"/>
<sequence length="304" mass="32880">MDAFVCVVWSVALLTNTPSLKAESSASVPASTTLSLNEAIDFFVTSKNIDPKEAIRMDLSRPPPAQHIRSPGTDRDRLQGESTTYLPTLTPILTINHLNIQTTDTKEPITEVTIGTDVIRPPERITSPKSSTDATQDITSSIIPLRSTTITPGSSILSSTNLSEEHQNSSQSTTSETIPTVSLAPPSVPASTLKDLITGSASLGKDNQDGPSELDVGDEDSDKVPSPSPLDPLLAGLISIFIISTALLSIMLFLKFRQQSSHPEFHRLQDLPMTNIVVLKEKNLMPTTTGSQWKEYSSGIMWEN</sequence>
<reference evidence="4" key="1">
    <citation type="journal article" date="2016" name="Nat. Commun.">
        <title>The channel catfish genome sequence provides insights into the evolution of scale formation in teleosts.</title>
        <authorList>
            <person name="Liu Z."/>
            <person name="Liu S."/>
            <person name="Yao J."/>
            <person name="Bao L."/>
            <person name="Zhang J."/>
            <person name="Li Y."/>
            <person name="Jiang C."/>
            <person name="Sun L."/>
            <person name="Wang R."/>
            <person name="Zhang Y."/>
            <person name="Zhou T."/>
            <person name="Zeng Q."/>
            <person name="Fu Q."/>
            <person name="Gao S."/>
            <person name="Li N."/>
            <person name="Koren S."/>
            <person name="Jiang Y."/>
            <person name="Zimin A."/>
            <person name="Xu P."/>
            <person name="Phillippy A.M."/>
            <person name="Geng X."/>
            <person name="Song L."/>
            <person name="Sun F."/>
            <person name="Li C."/>
            <person name="Wang X."/>
            <person name="Chen A."/>
            <person name="Jin Y."/>
            <person name="Yuan Z."/>
            <person name="Yang Y."/>
            <person name="Tan S."/>
            <person name="Peatman E."/>
            <person name="Lu J."/>
            <person name="Qin Z."/>
            <person name="Dunham R."/>
            <person name="Li Z."/>
            <person name="Sonstegard T."/>
            <person name="Feng J."/>
            <person name="Danzmann R.G."/>
            <person name="Schroeder S."/>
            <person name="Scheffler B."/>
            <person name="Duke M.V."/>
            <person name="Ballard L."/>
            <person name="Kucuktas H."/>
            <person name="Kaltenboeck L."/>
            <person name="Liu H."/>
            <person name="Armbruster J."/>
            <person name="Xie Y."/>
            <person name="Kirby M.L."/>
            <person name="Tian Y."/>
            <person name="Flanagan M.E."/>
            <person name="Mu W."/>
            <person name="Waldbieser G.C."/>
        </authorList>
    </citation>
    <scope>NUCLEOTIDE SEQUENCE [LARGE SCALE GENOMIC DNA]</scope>
    <source>
        <strain evidence="4">SDA103</strain>
    </source>
</reference>
<dbReference type="AlphaFoldDB" id="A0A9F7TLF4"/>